<protein>
    <submittedName>
        <fullName evidence="3">ARP protein (REF)</fullName>
    </submittedName>
</protein>
<evidence type="ECO:0000256" key="1">
    <source>
        <dbReference type="ARBA" id="ARBA00023002"/>
    </source>
</evidence>
<dbReference type="InterPro" id="IPR002347">
    <property type="entry name" value="SDR_fam"/>
</dbReference>
<keyword evidence="4" id="KW-1185">Reference proteome</keyword>
<dbReference type="InterPro" id="IPR013154">
    <property type="entry name" value="ADH-like_N"/>
</dbReference>
<dbReference type="Pfam" id="PF00106">
    <property type="entry name" value="adh_short"/>
    <property type="match status" value="1"/>
</dbReference>
<dbReference type="STRING" id="35608.A0A2U1KKA4"/>
<organism evidence="3 4">
    <name type="scientific">Artemisia annua</name>
    <name type="common">Sweet wormwood</name>
    <dbReference type="NCBI Taxonomy" id="35608"/>
    <lineage>
        <taxon>Eukaryota</taxon>
        <taxon>Viridiplantae</taxon>
        <taxon>Streptophyta</taxon>
        <taxon>Embryophyta</taxon>
        <taxon>Tracheophyta</taxon>
        <taxon>Spermatophyta</taxon>
        <taxon>Magnoliopsida</taxon>
        <taxon>eudicotyledons</taxon>
        <taxon>Gunneridae</taxon>
        <taxon>Pentapetalae</taxon>
        <taxon>asterids</taxon>
        <taxon>campanulids</taxon>
        <taxon>Asterales</taxon>
        <taxon>Asteraceae</taxon>
        <taxon>Asteroideae</taxon>
        <taxon>Anthemideae</taxon>
        <taxon>Artemisiinae</taxon>
        <taxon>Artemisia</taxon>
    </lineage>
</organism>
<dbReference type="PROSITE" id="PS00061">
    <property type="entry name" value="ADH_SHORT"/>
    <property type="match status" value="1"/>
</dbReference>
<reference evidence="3 4" key="1">
    <citation type="journal article" date="2018" name="Mol. Plant">
        <title>The genome of Artemisia annua provides insight into the evolution of Asteraceae family and artemisinin biosynthesis.</title>
        <authorList>
            <person name="Shen Q."/>
            <person name="Zhang L."/>
            <person name="Liao Z."/>
            <person name="Wang S."/>
            <person name="Yan T."/>
            <person name="Shi P."/>
            <person name="Liu M."/>
            <person name="Fu X."/>
            <person name="Pan Q."/>
            <person name="Wang Y."/>
            <person name="Lv Z."/>
            <person name="Lu X."/>
            <person name="Zhang F."/>
            <person name="Jiang W."/>
            <person name="Ma Y."/>
            <person name="Chen M."/>
            <person name="Hao X."/>
            <person name="Li L."/>
            <person name="Tang Y."/>
            <person name="Lv G."/>
            <person name="Zhou Y."/>
            <person name="Sun X."/>
            <person name="Brodelius P.E."/>
            <person name="Rose J.K.C."/>
            <person name="Tang K."/>
        </authorList>
    </citation>
    <scope>NUCLEOTIDE SEQUENCE [LARGE SCALE GENOMIC DNA]</scope>
    <source>
        <strain evidence="4">cv. Huhao1</strain>
        <tissue evidence="3">Leaf</tissue>
    </source>
</reference>
<dbReference type="GO" id="GO:0016491">
    <property type="term" value="F:oxidoreductase activity"/>
    <property type="evidence" value="ECO:0007669"/>
    <property type="project" value="UniProtKB-KW"/>
</dbReference>
<sequence length="732" mass="79234">MACLNMQINNEQQQGGFLGPRISFSNDFGDTQQATSASNLKLNTYREAPVSSEFEFSVPCFASNSADELFFKAKIVPLKEKVVTLRDELLASDDDDDIFLPKSLSAFVTGGASGIGKAFCIALAQKGIFVTVVDFSEDKGKEVATLVQKENLKFHSGLKFPSAIFIKCDVTNKEQVAAAFEKHVEVYGGLDICINNAGIATSVPFQKDQTDGSRTWRHAVNVNLVAVIDCTHRAIKIMEAAKKPGVIINMGSSAGLYPMITDPIYSSTKGGVVMFTRALAPYKRKGIRVNVLCPEFVRTDMGEKVDSRFIDIMGGYISMDAMIRGTFELITDESKAGSCLWITNRRGLEYWPTPAEEAKYLLPSSKTRKRISSSVIPSTVKIPQSIEKVIVHTLSHNFRSATRVVRAPLKLPIKPGHVLLKIIYAGVNASDVNFSSGSYFSGSKEEISSRLPFDAGFEGVGLIAAVGDGVKNLKVGTPAAVMTFGSYAEFSLVPAKHILPVARPDPEVVAMLTSGLTASIALEKSAQMESGKTVLVTAAAGGTGQFAVQLAKIAGNKVVATCGGKDKAILLKDLGVDRVIDYREESIKNVLKKEFPKGVDIVYESVGGDMFDTCFNALAVYGRMVVIGMISQYQGENGWKPRNYTGLCEKLLAKSQTVAGFFLVQYAHLWQQHLDNLVHLFSVGKLKVAIDPKSFVGVQSVADAVEYLHSGKSVGKVVVCIDPSFSQQTAKL</sequence>
<dbReference type="Gene3D" id="3.90.180.10">
    <property type="entry name" value="Medium-chain alcohol dehydrogenases, catalytic domain"/>
    <property type="match status" value="1"/>
</dbReference>
<dbReference type="EMBL" id="PKPP01017113">
    <property type="protein sequence ID" value="PWA37207.1"/>
    <property type="molecule type" value="Genomic_DNA"/>
</dbReference>
<comment type="caution">
    <text evidence="3">The sequence shown here is derived from an EMBL/GenBank/DDBJ whole genome shotgun (WGS) entry which is preliminary data.</text>
</comment>
<dbReference type="InterPro" id="IPR013149">
    <property type="entry name" value="ADH-like_C"/>
</dbReference>
<dbReference type="Pfam" id="PF08240">
    <property type="entry name" value="ADH_N"/>
    <property type="match status" value="1"/>
</dbReference>
<accession>A0A2U1KKA4</accession>
<dbReference type="PROSITE" id="PS01162">
    <property type="entry name" value="QOR_ZETA_CRYSTAL"/>
    <property type="match status" value="1"/>
</dbReference>
<feature type="domain" description="Enoyl reductase (ER)" evidence="2">
    <location>
        <begin position="396"/>
        <end position="719"/>
    </location>
</feature>
<dbReference type="GO" id="GO:0005739">
    <property type="term" value="C:mitochondrion"/>
    <property type="evidence" value="ECO:0007669"/>
    <property type="project" value="TreeGrafter"/>
</dbReference>
<dbReference type="InterPro" id="IPR020904">
    <property type="entry name" value="Sc_DH/Rdtase_CS"/>
</dbReference>
<dbReference type="InterPro" id="IPR020843">
    <property type="entry name" value="ER"/>
</dbReference>
<dbReference type="FunFam" id="3.40.50.720:FF:000121">
    <property type="entry name" value="Prostaglandin reductase 2"/>
    <property type="match status" value="1"/>
</dbReference>
<dbReference type="PANTHER" id="PTHR43677">
    <property type="entry name" value="SHORT-CHAIN DEHYDROGENASE/REDUCTASE"/>
    <property type="match status" value="1"/>
</dbReference>
<dbReference type="PRINTS" id="PR00081">
    <property type="entry name" value="GDHRDH"/>
</dbReference>
<dbReference type="SUPFAM" id="SSF51735">
    <property type="entry name" value="NAD(P)-binding Rossmann-fold domains"/>
    <property type="match status" value="2"/>
</dbReference>
<dbReference type="PRINTS" id="PR00080">
    <property type="entry name" value="SDRFAMILY"/>
</dbReference>
<proteinExistence type="predicted"/>
<gene>
    <name evidence="3" type="ORF">CTI12_AA592790</name>
</gene>
<dbReference type="SMART" id="SM00829">
    <property type="entry name" value="PKS_ER"/>
    <property type="match status" value="1"/>
</dbReference>
<dbReference type="AlphaFoldDB" id="A0A2U1KKA4"/>
<dbReference type="Gene3D" id="3.40.50.720">
    <property type="entry name" value="NAD(P)-binding Rossmann-like Domain"/>
    <property type="match status" value="2"/>
</dbReference>
<dbReference type="Proteomes" id="UP000245207">
    <property type="component" value="Unassembled WGS sequence"/>
</dbReference>
<dbReference type="InterPro" id="IPR051397">
    <property type="entry name" value="Zn-ADH-like_protein"/>
</dbReference>
<dbReference type="SUPFAM" id="SSF50129">
    <property type="entry name" value="GroES-like"/>
    <property type="match status" value="1"/>
</dbReference>
<name>A0A2U1KKA4_ARTAN</name>
<dbReference type="InterPro" id="IPR036291">
    <property type="entry name" value="NAD(P)-bd_dom_sf"/>
</dbReference>
<evidence type="ECO:0000313" key="3">
    <source>
        <dbReference type="EMBL" id="PWA37207.1"/>
    </source>
</evidence>
<dbReference type="GO" id="GO:0008270">
    <property type="term" value="F:zinc ion binding"/>
    <property type="evidence" value="ECO:0007669"/>
    <property type="project" value="InterPro"/>
</dbReference>
<dbReference type="Pfam" id="PF00107">
    <property type="entry name" value="ADH_zinc_N"/>
    <property type="match status" value="1"/>
</dbReference>
<dbReference type="InterPro" id="IPR011032">
    <property type="entry name" value="GroES-like_sf"/>
</dbReference>
<dbReference type="CDD" id="cd08250">
    <property type="entry name" value="Mgc45594_like"/>
    <property type="match status" value="1"/>
</dbReference>
<dbReference type="OrthoDB" id="48317at2759"/>
<dbReference type="InterPro" id="IPR002364">
    <property type="entry name" value="Quin_OxRdtase/zeta-crystal_CS"/>
</dbReference>
<evidence type="ECO:0000259" key="2">
    <source>
        <dbReference type="SMART" id="SM00829"/>
    </source>
</evidence>
<keyword evidence="1" id="KW-0560">Oxidoreductase</keyword>
<dbReference type="PANTHER" id="PTHR43677:SF3">
    <property type="entry name" value="PROSTAGLANDIN REDUCTASE 3"/>
    <property type="match status" value="1"/>
</dbReference>
<evidence type="ECO:0000313" key="4">
    <source>
        <dbReference type="Proteomes" id="UP000245207"/>
    </source>
</evidence>